<evidence type="ECO:0000313" key="7">
    <source>
        <dbReference type="EMBL" id="SEA41841.1"/>
    </source>
</evidence>
<dbReference type="PANTHER" id="PTHR43648">
    <property type="entry name" value="ELECTRON TRANSFER FLAVOPROTEIN BETA SUBUNIT LYSINE METHYLTRANSFERASE"/>
    <property type="match status" value="1"/>
</dbReference>
<keyword evidence="8" id="KW-1185">Reference proteome</keyword>
<keyword evidence="4 6" id="KW-0808">Transferase</keyword>
<dbReference type="OrthoDB" id="9785995at2"/>
<dbReference type="GO" id="GO:0032259">
    <property type="term" value="P:methylation"/>
    <property type="evidence" value="ECO:0007669"/>
    <property type="project" value="UniProtKB-KW"/>
</dbReference>
<dbReference type="EC" id="2.1.1.-" evidence="6"/>
<feature type="binding site" evidence="6">
    <location>
        <position position="125"/>
    </location>
    <ligand>
        <name>S-adenosyl-L-methionine</name>
        <dbReference type="ChEBI" id="CHEBI:59789"/>
    </ligand>
</feature>
<dbReference type="Pfam" id="PF06325">
    <property type="entry name" value="PrmA"/>
    <property type="match status" value="1"/>
</dbReference>
<evidence type="ECO:0000256" key="3">
    <source>
        <dbReference type="ARBA" id="ARBA00022603"/>
    </source>
</evidence>
<sequence>MDYIALNVPCTDEELAGILTAELADFPFESFETGDGVLKAYIPQERLADCKEQVDGLLARYGVGGRYISIETQNWNALWESNFPAVDVEGRLRIRAPFHEAAPAGETEVVVMPKMSFGTGHHATTWLMSRAVLDLGVAGRTGLDMGSGTGVLAIVAAKCGAAHVDAVDIDDWADENCRENVAANGVSERITPMLGDVRRIAGRSYDFILANINRNILVADMPAYAAALLPGGDLVMSGFLEQDVPAVTEAASKQGMTAVAAAERDGWMLVHVKKES</sequence>
<keyword evidence="5 6" id="KW-0949">S-adenosyl-L-methionine</keyword>
<dbReference type="InterPro" id="IPR004498">
    <property type="entry name" value="Ribosomal_PrmA_MeTrfase"/>
</dbReference>
<evidence type="ECO:0000256" key="2">
    <source>
        <dbReference type="ARBA" id="ARBA00022490"/>
    </source>
</evidence>
<evidence type="ECO:0000256" key="6">
    <source>
        <dbReference type="HAMAP-Rule" id="MF_00735"/>
    </source>
</evidence>
<dbReference type="GO" id="GO:0005840">
    <property type="term" value="C:ribosome"/>
    <property type="evidence" value="ECO:0007669"/>
    <property type="project" value="UniProtKB-KW"/>
</dbReference>
<dbReference type="GO" id="GO:0008276">
    <property type="term" value="F:protein methyltransferase activity"/>
    <property type="evidence" value="ECO:0007669"/>
    <property type="project" value="UniProtKB-UniRule"/>
</dbReference>
<reference evidence="7 8" key="1">
    <citation type="submission" date="2016-10" db="EMBL/GenBank/DDBJ databases">
        <authorList>
            <person name="de Groot N.N."/>
        </authorList>
    </citation>
    <scope>NUCLEOTIDE SEQUENCE [LARGE SCALE GENOMIC DNA]</scope>
    <source>
        <strain evidence="7 8">DSM 25383</strain>
    </source>
</reference>
<dbReference type="Gene3D" id="3.40.50.150">
    <property type="entry name" value="Vaccinia Virus protein VP39"/>
    <property type="match status" value="1"/>
</dbReference>
<protein>
    <recommendedName>
        <fullName evidence="6">Ribosomal protein L11 methyltransferase</fullName>
        <shortName evidence="6">L11 Mtase</shortName>
        <ecNumber evidence="6">2.1.1.-</ecNumber>
    </recommendedName>
</protein>
<feature type="binding site" evidence="6">
    <location>
        <position position="146"/>
    </location>
    <ligand>
        <name>S-adenosyl-L-methionine</name>
        <dbReference type="ChEBI" id="CHEBI:59789"/>
    </ligand>
</feature>
<comment type="function">
    <text evidence="6">Methylates ribosomal protein L11.</text>
</comment>
<comment type="subcellular location">
    <subcellularLocation>
        <location evidence="6">Cytoplasm</location>
    </subcellularLocation>
</comment>
<evidence type="ECO:0000256" key="1">
    <source>
        <dbReference type="ARBA" id="ARBA00009741"/>
    </source>
</evidence>
<keyword evidence="2 6" id="KW-0963">Cytoplasm</keyword>
<keyword evidence="3 6" id="KW-0489">Methyltransferase</keyword>
<comment type="catalytic activity">
    <reaction evidence="6">
        <text>L-lysyl-[protein] + 3 S-adenosyl-L-methionine = N(6),N(6),N(6)-trimethyl-L-lysyl-[protein] + 3 S-adenosyl-L-homocysteine + 3 H(+)</text>
        <dbReference type="Rhea" id="RHEA:54192"/>
        <dbReference type="Rhea" id="RHEA-COMP:9752"/>
        <dbReference type="Rhea" id="RHEA-COMP:13826"/>
        <dbReference type="ChEBI" id="CHEBI:15378"/>
        <dbReference type="ChEBI" id="CHEBI:29969"/>
        <dbReference type="ChEBI" id="CHEBI:57856"/>
        <dbReference type="ChEBI" id="CHEBI:59789"/>
        <dbReference type="ChEBI" id="CHEBI:61961"/>
    </reaction>
</comment>
<dbReference type="InterPro" id="IPR050078">
    <property type="entry name" value="Ribosomal_L11_MeTrfase_PrmA"/>
</dbReference>
<dbReference type="GO" id="GO:0005737">
    <property type="term" value="C:cytoplasm"/>
    <property type="evidence" value="ECO:0007669"/>
    <property type="project" value="UniProtKB-SubCell"/>
</dbReference>
<comment type="similarity">
    <text evidence="1 6">Belongs to the methyltransferase superfamily. PrmA family.</text>
</comment>
<keyword evidence="7" id="KW-0689">Ribosomal protein</keyword>
<dbReference type="STRING" id="1033731.SAMN05444145_103197"/>
<evidence type="ECO:0000256" key="4">
    <source>
        <dbReference type="ARBA" id="ARBA00022679"/>
    </source>
</evidence>
<gene>
    <name evidence="6" type="primary">prmA</name>
    <name evidence="7" type="ORF">SAMN05444145_103197</name>
</gene>
<dbReference type="InterPro" id="IPR029063">
    <property type="entry name" value="SAM-dependent_MTases_sf"/>
</dbReference>
<dbReference type="NCBIfam" id="NF001785">
    <property type="entry name" value="PRK00517.2-2"/>
    <property type="match status" value="1"/>
</dbReference>
<dbReference type="PANTHER" id="PTHR43648:SF1">
    <property type="entry name" value="ELECTRON TRANSFER FLAVOPROTEIN BETA SUBUNIT LYSINE METHYLTRANSFERASE"/>
    <property type="match status" value="1"/>
</dbReference>
<evidence type="ECO:0000256" key="5">
    <source>
        <dbReference type="ARBA" id="ARBA00022691"/>
    </source>
</evidence>
<feature type="binding site" evidence="6">
    <location>
        <position position="168"/>
    </location>
    <ligand>
        <name>S-adenosyl-L-methionine</name>
        <dbReference type="ChEBI" id="CHEBI:59789"/>
    </ligand>
</feature>
<dbReference type="RefSeq" id="WP_010261654.1">
    <property type="nucleotide sequence ID" value="NZ_CAEG01000010.1"/>
</dbReference>
<name>A0A1H4B111_9BACT</name>
<proteinExistence type="inferred from homology"/>
<dbReference type="SUPFAM" id="SSF53335">
    <property type="entry name" value="S-adenosyl-L-methionine-dependent methyltransferases"/>
    <property type="match status" value="1"/>
</dbReference>
<organism evidence="7 8">
    <name type="scientific">Alistipes timonensis JC136</name>
    <dbReference type="NCBI Taxonomy" id="1033731"/>
    <lineage>
        <taxon>Bacteria</taxon>
        <taxon>Pseudomonadati</taxon>
        <taxon>Bacteroidota</taxon>
        <taxon>Bacteroidia</taxon>
        <taxon>Bacteroidales</taxon>
        <taxon>Rikenellaceae</taxon>
        <taxon>Alistipes</taxon>
    </lineage>
</organism>
<dbReference type="CDD" id="cd02440">
    <property type="entry name" value="AdoMet_MTases"/>
    <property type="match status" value="1"/>
</dbReference>
<feature type="binding site" evidence="6">
    <location>
        <position position="211"/>
    </location>
    <ligand>
        <name>S-adenosyl-L-methionine</name>
        <dbReference type="ChEBI" id="CHEBI:59789"/>
    </ligand>
</feature>
<evidence type="ECO:0000313" key="8">
    <source>
        <dbReference type="Proteomes" id="UP000183253"/>
    </source>
</evidence>
<dbReference type="AlphaFoldDB" id="A0A1H4B111"/>
<accession>A0A1H4B111</accession>
<dbReference type="EMBL" id="FNRI01000003">
    <property type="protein sequence ID" value="SEA41841.1"/>
    <property type="molecule type" value="Genomic_DNA"/>
</dbReference>
<dbReference type="HAMAP" id="MF_00735">
    <property type="entry name" value="Methyltr_PrmA"/>
    <property type="match status" value="1"/>
</dbReference>
<keyword evidence="7" id="KW-0687">Ribonucleoprotein</keyword>
<dbReference type="Proteomes" id="UP000183253">
    <property type="component" value="Unassembled WGS sequence"/>
</dbReference>